<dbReference type="Pfam" id="PF10091">
    <property type="entry name" value="Glycoamylase"/>
    <property type="match status" value="1"/>
</dbReference>
<dbReference type="AlphaFoldDB" id="A0A645JIA9"/>
<evidence type="ECO:0000259" key="1">
    <source>
        <dbReference type="Pfam" id="PF10091"/>
    </source>
</evidence>
<gene>
    <name evidence="2" type="ORF">SDC9_210593</name>
</gene>
<name>A0A645JIA9_9ZZZZ</name>
<sequence>MIHRAYAIDNPKKHKGYGANCWGFTSSDDPLVGYTSHHPGTDAENGTISPTAALSSVVYTPEESLVVLHHLYYDLGKILLGQYGFYDAFNPGMVEGQQVVKSYLAIDQGPIAVMIENYRSGLIWKLFMQQTEIQQGLKSLGFVIK</sequence>
<protein>
    <recommendedName>
        <fullName evidence="1">Glycoamylase-like domain-containing protein</fullName>
    </recommendedName>
</protein>
<organism evidence="2">
    <name type="scientific">bioreactor metagenome</name>
    <dbReference type="NCBI Taxonomy" id="1076179"/>
    <lineage>
        <taxon>unclassified sequences</taxon>
        <taxon>metagenomes</taxon>
        <taxon>ecological metagenomes</taxon>
    </lineage>
</organism>
<feature type="domain" description="Glycoamylase-like" evidence="1">
    <location>
        <begin position="1"/>
        <end position="130"/>
    </location>
</feature>
<reference evidence="2" key="1">
    <citation type="submission" date="2019-08" db="EMBL/GenBank/DDBJ databases">
        <authorList>
            <person name="Kucharzyk K."/>
            <person name="Murdoch R.W."/>
            <person name="Higgins S."/>
            <person name="Loffler F."/>
        </authorList>
    </citation>
    <scope>NUCLEOTIDE SEQUENCE</scope>
</reference>
<evidence type="ECO:0000313" key="2">
    <source>
        <dbReference type="EMBL" id="MPN62840.1"/>
    </source>
</evidence>
<dbReference type="InterPro" id="IPR019282">
    <property type="entry name" value="Glycoamylase-like_cons_dom"/>
</dbReference>
<comment type="caution">
    <text evidence="2">The sequence shown here is derived from an EMBL/GenBank/DDBJ whole genome shotgun (WGS) entry which is preliminary data.</text>
</comment>
<dbReference type="Gene3D" id="1.50.10.140">
    <property type="match status" value="1"/>
</dbReference>
<accession>A0A645JIA9</accession>
<dbReference type="EMBL" id="VSSQ01141466">
    <property type="protein sequence ID" value="MPN62840.1"/>
    <property type="molecule type" value="Genomic_DNA"/>
</dbReference>
<proteinExistence type="predicted"/>